<sequence length="387" mass="43362">MASTFSRLRLRLPKLSLILLLLAVFLAPIVLTIPSPHDPTPFSFQNPEVFPDQHPQALETRNFSVAFSLQSSYTAAAVIFTNDDGTLETVTDALQGGTSYRKVMAKLSLYSSQHNAPPYTNEQQYWTDIPRRIRRALRKKSGLPASREVGVLGRQIRKLRRKIESDLSIRVKDAPIAVQHLVALYQDDVEDVAHYAGIEYSEPSGLFHPVLWESGSAYSGYGFGFCKNYTDEEQCRAEDIDRPRIRVFAVHYSRAALGVSMVEVSSGVHPWEPDYRHNENFTLGADAVDSYSSDIDYWADVKAALLDIMVPWTILKKPEKILLTGDMVRGEKFMHVLKTTVEGHLGYVPPIYSDDATVVVAKGAAEMRRRGRQPIVRGYGLEGLSSD</sequence>
<keyword evidence="1" id="KW-0732">Signal</keyword>
<keyword evidence="3" id="KW-1185">Reference proteome</keyword>
<comment type="caution">
    <text evidence="2">The sequence shown here is derived from an EMBL/GenBank/DDBJ whole genome shotgun (WGS) entry which is preliminary data.</text>
</comment>
<accession>A0A2B7XNN9</accession>
<dbReference type="AlphaFoldDB" id="A0A2B7XNN9"/>
<reference evidence="2 3" key="1">
    <citation type="submission" date="2017-10" db="EMBL/GenBank/DDBJ databases">
        <title>Comparative genomics in systemic dimorphic fungi from Ajellomycetaceae.</title>
        <authorList>
            <person name="Munoz J.F."/>
            <person name="Mcewen J.G."/>
            <person name="Clay O.K."/>
            <person name="Cuomo C.A."/>
        </authorList>
    </citation>
    <scope>NUCLEOTIDE SEQUENCE [LARGE SCALE GENOMIC DNA]</scope>
    <source>
        <strain evidence="2 3">UAMH5409</strain>
    </source>
</reference>
<evidence type="ECO:0000256" key="1">
    <source>
        <dbReference type="SAM" id="SignalP"/>
    </source>
</evidence>
<evidence type="ECO:0000313" key="3">
    <source>
        <dbReference type="Proteomes" id="UP000223968"/>
    </source>
</evidence>
<dbReference type="EMBL" id="PDNB01000087">
    <property type="protein sequence ID" value="PGH10218.1"/>
    <property type="molecule type" value="Genomic_DNA"/>
</dbReference>
<dbReference type="Proteomes" id="UP000223968">
    <property type="component" value="Unassembled WGS sequence"/>
</dbReference>
<gene>
    <name evidence="2" type="ORF">AJ79_05473</name>
</gene>
<organism evidence="2 3">
    <name type="scientific">Helicocarpus griseus UAMH5409</name>
    <dbReference type="NCBI Taxonomy" id="1447875"/>
    <lineage>
        <taxon>Eukaryota</taxon>
        <taxon>Fungi</taxon>
        <taxon>Dikarya</taxon>
        <taxon>Ascomycota</taxon>
        <taxon>Pezizomycotina</taxon>
        <taxon>Eurotiomycetes</taxon>
        <taxon>Eurotiomycetidae</taxon>
        <taxon>Onygenales</taxon>
        <taxon>Ajellomycetaceae</taxon>
        <taxon>Helicocarpus</taxon>
    </lineage>
</organism>
<protein>
    <submittedName>
        <fullName evidence="2">Uncharacterized protein</fullName>
    </submittedName>
</protein>
<feature type="signal peptide" evidence="1">
    <location>
        <begin position="1"/>
        <end position="32"/>
    </location>
</feature>
<proteinExistence type="predicted"/>
<feature type="chain" id="PRO_5012360672" evidence="1">
    <location>
        <begin position="33"/>
        <end position="387"/>
    </location>
</feature>
<evidence type="ECO:0000313" key="2">
    <source>
        <dbReference type="EMBL" id="PGH10218.1"/>
    </source>
</evidence>
<dbReference type="OrthoDB" id="3643156at2759"/>
<name>A0A2B7XNN9_9EURO</name>